<keyword evidence="1" id="KW-0175">Coiled coil</keyword>
<comment type="caution">
    <text evidence="3">The sequence shown here is derived from an EMBL/GenBank/DDBJ whole genome shotgun (WGS) entry which is preliminary data.</text>
</comment>
<dbReference type="AlphaFoldDB" id="A0A8T1ZIP6"/>
<evidence type="ECO:0000313" key="4">
    <source>
        <dbReference type="Proteomes" id="UP000694240"/>
    </source>
</evidence>
<evidence type="ECO:0000256" key="1">
    <source>
        <dbReference type="SAM" id="Coils"/>
    </source>
</evidence>
<reference evidence="3 4" key="1">
    <citation type="submission" date="2020-12" db="EMBL/GenBank/DDBJ databases">
        <title>Concerted genomic and epigenomic changes stabilize Arabidopsis allopolyploids.</title>
        <authorList>
            <person name="Chen Z."/>
        </authorList>
    </citation>
    <scope>NUCLEOTIDE SEQUENCE [LARGE SCALE GENOMIC DNA]</scope>
    <source>
        <strain evidence="3">Allo738</strain>
        <tissue evidence="3">Leaf</tissue>
    </source>
</reference>
<dbReference type="GO" id="GO:0080188">
    <property type="term" value="P:gene silencing by siRNA-directed DNA methylation"/>
    <property type="evidence" value="ECO:0007669"/>
    <property type="project" value="InterPro"/>
</dbReference>
<dbReference type="InterPro" id="IPR005379">
    <property type="entry name" value="FDM1-5/IDN2_XH"/>
</dbReference>
<feature type="coiled-coil region" evidence="1">
    <location>
        <begin position="154"/>
        <end position="188"/>
    </location>
</feature>
<evidence type="ECO:0000259" key="2">
    <source>
        <dbReference type="Pfam" id="PF03469"/>
    </source>
</evidence>
<organism evidence="3 4">
    <name type="scientific">Arabidopsis thaliana x Arabidopsis arenosa</name>
    <dbReference type="NCBI Taxonomy" id="1240361"/>
    <lineage>
        <taxon>Eukaryota</taxon>
        <taxon>Viridiplantae</taxon>
        <taxon>Streptophyta</taxon>
        <taxon>Embryophyta</taxon>
        <taxon>Tracheophyta</taxon>
        <taxon>Spermatophyta</taxon>
        <taxon>Magnoliopsida</taxon>
        <taxon>eudicotyledons</taxon>
        <taxon>Gunneridae</taxon>
        <taxon>Pentapetalae</taxon>
        <taxon>rosids</taxon>
        <taxon>malvids</taxon>
        <taxon>Brassicales</taxon>
        <taxon>Brassicaceae</taxon>
        <taxon>Camelineae</taxon>
        <taxon>Arabidopsis</taxon>
    </lineage>
</organism>
<protein>
    <submittedName>
        <fullName evidence="3">Putative domain XH</fullName>
    </submittedName>
</protein>
<keyword evidence="4" id="KW-1185">Reference proteome</keyword>
<dbReference type="Pfam" id="PF03469">
    <property type="entry name" value="XH"/>
    <property type="match status" value="1"/>
</dbReference>
<evidence type="ECO:0000313" key="3">
    <source>
        <dbReference type="EMBL" id="KAG7559252.1"/>
    </source>
</evidence>
<dbReference type="Proteomes" id="UP000694240">
    <property type="component" value="Chromosome 10"/>
</dbReference>
<dbReference type="EMBL" id="JAEFBK010000010">
    <property type="protein sequence ID" value="KAG7559252.1"/>
    <property type="molecule type" value="Genomic_DNA"/>
</dbReference>
<dbReference type="PANTHER" id="PTHR21596">
    <property type="entry name" value="RIBONUCLEASE P SUBUNIT P38"/>
    <property type="match status" value="1"/>
</dbReference>
<sequence>MCQVEVAALTINTLLLGNSEMLIKVVCPRLLSPSTNPQTLAPPADLASNRLLLLLPQLPSFGFGTASSSSSAASSTSLLFGSSPSIFGPTGLLSSTSTTAYATSSANTTMTSLGVASSNGTAIGAPNMPSEITEEIVKEVIVVEADTELQEPSWRFLKQENEELKKRVKEMEEELEDKDSDLEQREDLISALLVKERYSNDEIQEVRKLLISELRDLMDDGSKIRVKRMGDLDVEPFVKASKRRLTGEDTKLYTKWEENLRDPHWQPFKRVEIGNKVKEVVDEEDEKLKNLREKWGEEVTDAVKTALEELNEFNPSGRHAVPALWNSEQGRTATLREAIAHMTREIKTLKRKTNLKHRK</sequence>
<proteinExistence type="predicted"/>
<dbReference type="InterPro" id="IPR045177">
    <property type="entry name" value="FDM1-5/IDN2"/>
</dbReference>
<name>A0A8T1ZIP6_9BRAS</name>
<accession>A0A8T1ZIP6</accession>
<dbReference type="PANTHER" id="PTHR21596:SF53">
    <property type="entry name" value="FACTOR OF DNA METHYLATION 5-RELATED"/>
    <property type="match status" value="1"/>
</dbReference>
<feature type="domain" description="Factor of DNA methylation 1-5/IDN2" evidence="2">
    <location>
        <begin position="227"/>
        <end position="352"/>
    </location>
</feature>
<gene>
    <name evidence="3" type="ORF">ISN45_Aa05g008500</name>
</gene>